<evidence type="ECO:0000313" key="4">
    <source>
        <dbReference type="Proteomes" id="UP000252254"/>
    </source>
</evidence>
<dbReference type="RefSeq" id="WP_113870024.1">
    <property type="nucleotide sequence ID" value="NZ_BAABQN010000006.1"/>
</dbReference>
<dbReference type="EMBL" id="QNRI01000013">
    <property type="protein sequence ID" value="RBO93186.1"/>
    <property type="molecule type" value="Genomic_DNA"/>
</dbReference>
<protein>
    <submittedName>
        <fullName evidence="3">Uncharacterized protein DUF4825</fullName>
    </submittedName>
</protein>
<feature type="signal peptide" evidence="1">
    <location>
        <begin position="1"/>
        <end position="26"/>
    </location>
</feature>
<organism evidence="3 4">
    <name type="scientific">Paraliobacillus ryukyuensis</name>
    <dbReference type="NCBI Taxonomy" id="200904"/>
    <lineage>
        <taxon>Bacteria</taxon>
        <taxon>Bacillati</taxon>
        <taxon>Bacillota</taxon>
        <taxon>Bacilli</taxon>
        <taxon>Bacillales</taxon>
        <taxon>Bacillaceae</taxon>
        <taxon>Paraliobacillus</taxon>
    </lineage>
</organism>
<reference evidence="3 4" key="1">
    <citation type="submission" date="2018-06" db="EMBL/GenBank/DDBJ databases">
        <title>Genomic Encyclopedia of Type Strains, Phase IV (KMG-IV): sequencing the most valuable type-strain genomes for metagenomic binning, comparative biology and taxonomic classification.</title>
        <authorList>
            <person name="Goeker M."/>
        </authorList>
    </citation>
    <scope>NUCLEOTIDE SEQUENCE [LARGE SCALE GENOMIC DNA]</scope>
    <source>
        <strain evidence="3 4">DSM 15140</strain>
    </source>
</reference>
<proteinExistence type="predicted"/>
<dbReference type="AlphaFoldDB" id="A0A366DSW8"/>
<evidence type="ECO:0000313" key="3">
    <source>
        <dbReference type="EMBL" id="RBO93186.1"/>
    </source>
</evidence>
<dbReference type="OrthoDB" id="2352542at2"/>
<keyword evidence="4" id="KW-1185">Reference proteome</keyword>
<dbReference type="STRING" id="200904.GCA_900168775_00270"/>
<feature type="chain" id="PRO_5016653268" evidence="1">
    <location>
        <begin position="27"/>
        <end position="158"/>
    </location>
</feature>
<keyword evidence="1" id="KW-0732">Signal</keyword>
<dbReference type="Pfam" id="PF16107">
    <property type="entry name" value="DUF4825"/>
    <property type="match status" value="1"/>
</dbReference>
<evidence type="ECO:0000256" key="1">
    <source>
        <dbReference type="SAM" id="SignalP"/>
    </source>
</evidence>
<comment type="caution">
    <text evidence="3">The sequence shown here is derived from an EMBL/GenBank/DDBJ whole genome shotgun (WGS) entry which is preliminary data.</text>
</comment>
<dbReference type="InterPro" id="IPR032250">
    <property type="entry name" value="DUF4825"/>
</dbReference>
<sequence>MQHRTVGIVFLLIAVLLLTGCQAASATKEELFTFQNSYIGDNSSVGNLLQYLRNSEQLEHFELQTTEEPYGMELHYAAITGDQIEETAIFNATFIFALVQNAEWVTFHFDAQTYQLTRDDLQERYGKDLRSFSSEDAVKEAIEKLLENHREVEALLQD</sequence>
<dbReference type="PROSITE" id="PS51257">
    <property type="entry name" value="PROKAR_LIPOPROTEIN"/>
    <property type="match status" value="1"/>
</dbReference>
<name>A0A366DSW8_9BACI</name>
<evidence type="ECO:0000259" key="2">
    <source>
        <dbReference type="Pfam" id="PF16107"/>
    </source>
</evidence>
<feature type="domain" description="DUF4825" evidence="2">
    <location>
        <begin position="32"/>
        <end position="115"/>
    </location>
</feature>
<gene>
    <name evidence="3" type="ORF">DES48_11352</name>
</gene>
<accession>A0A366DSW8</accession>
<dbReference type="Proteomes" id="UP000252254">
    <property type="component" value="Unassembled WGS sequence"/>
</dbReference>